<dbReference type="EMBL" id="CAJNNW010032268">
    <property type="protein sequence ID" value="CAE8712106.1"/>
    <property type="molecule type" value="Genomic_DNA"/>
</dbReference>
<proteinExistence type="predicted"/>
<protein>
    <submittedName>
        <fullName evidence="2">Uncharacterized protein</fullName>
    </submittedName>
</protein>
<reference evidence="2" key="1">
    <citation type="submission" date="2021-02" db="EMBL/GenBank/DDBJ databases">
        <authorList>
            <person name="Dougan E. K."/>
            <person name="Rhodes N."/>
            <person name="Thang M."/>
            <person name="Chan C."/>
        </authorList>
    </citation>
    <scope>NUCLEOTIDE SEQUENCE</scope>
</reference>
<evidence type="ECO:0000256" key="1">
    <source>
        <dbReference type="SAM" id="MobiDB-lite"/>
    </source>
</evidence>
<evidence type="ECO:0000313" key="2">
    <source>
        <dbReference type="EMBL" id="CAE8712106.1"/>
    </source>
</evidence>
<accession>A0A813KUE6</accession>
<organism evidence="2 3">
    <name type="scientific">Polarella glacialis</name>
    <name type="common">Dinoflagellate</name>
    <dbReference type="NCBI Taxonomy" id="89957"/>
    <lineage>
        <taxon>Eukaryota</taxon>
        <taxon>Sar</taxon>
        <taxon>Alveolata</taxon>
        <taxon>Dinophyceae</taxon>
        <taxon>Suessiales</taxon>
        <taxon>Suessiaceae</taxon>
        <taxon>Polarella</taxon>
    </lineage>
</organism>
<evidence type="ECO:0000313" key="3">
    <source>
        <dbReference type="Proteomes" id="UP000626109"/>
    </source>
</evidence>
<dbReference type="AlphaFoldDB" id="A0A813KUE6"/>
<sequence>MTSREPQGAYRTLLILAPECKQWRDITAKWSAMDDKALRKQFQKLERSSSLPAGLVKATSPDRTSEGFSRESQLEAVRRRLAPAARSTYGQDFHFHSAETMAVSRGKLSHMANEGADSRMPKAMSVLVREVDAMQWRTLQDPCISTRNAGRHLKGNQRPYPYVTQMAEKAARQCYPKISSLTKVANNNQNESSK</sequence>
<comment type="caution">
    <text evidence="2">The sequence shown here is derived from an EMBL/GenBank/DDBJ whole genome shotgun (WGS) entry which is preliminary data.</text>
</comment>
<dbReference type="Proteomes" id="UP000626109">
    <property type="component" value="Unassembled WGS sequence"/>
</dbReference>
<name>A0A813KUE6_POLGL</name>
<gene>
    <name evidence="2" type="ORF">PGLA2088_LOCUS36843</name>
</gene>
<feature type="region of interest" description="Disordered" evidence="1">
    <location>
        <begin position="48"/>
        <end position="71"/>
    </location>
</feature>